<dbReference type="InterPro" id="IPR050090">
    <property type="entry name" value="Tyrosine_recombinase_XerCD"/>
</dbReference>
<dbReference type="GO" id="GO:0015074">
    <property type="term" value="P:DNA integration"/>
    <property type="evidence" value="ECO:0007669"/>
    <property type="project" value="UniProtKB-KW"/>
</dbReference>
<dbReference type="InterPro" id="IPR010998">
    <property type="entry name" value="Integrase_recombinase_N"/>
</dbReference>
<dbReference type="Pfam" id="PF02899">
    <property type="entry name" value="Phage_int_SAM_1"/>
    <property type="match status" value="1"/>
</dbReference>
<dbReference type="InterPro" id="IPR044068">
    <property type="entry name" value="CB"/>
</dbReference>
<dbReference type="InterPro" id="IPR002104">
    <property type="entry name" value="Integrase_catalytic"/>
</dbReference>
<evidence type="ECO:0000259" key="7">
    <source>
        <dbReference type="PROSITE" id="PS51900"/>
    </source>
</evidence>
<sequence length="328" mass="36378">MPPLGEGRLEVMAYRLDLQSNAQTWAAQDEGEIRRRAVTAARDMDAAALWDLLEANLILNGVVGAKVSPHTLRAYRKGLSTFLEFAQMAGVQLLRPRPNHGAAYARWLEGQGYNTSTVRVRLAASRKLFAALRWAGATDATPFADVRPAPDPVPRTEKRKPYSQGEVETLLRHADLEEKVILLLGAHAGLRVSEIAGLRRADIHLQGEHPHLMVTGKRQKRQGVVLSQSLQQALKVWLAGTPQLSTYVISGQSSDYVQGRVKSVCERSGVPYSRRQVHGLRHSAGTRIYADTGDLLAVRDHLRHADITSSEIYVEYARKMKDSPVKGW</sequence>
<evidence type="ECO:0000313" key="8">
    <source>
        <dbReference type="EMBL" id="OLV16742.1"/>
    </source>
</evidence>
<dbReference type="RefSeq" id="WP_254843214.1">
    <property type="nucleotide sequence ID" value="NZ_MSTI01000132.1"/>
</dbReference>
<gene>
    <name evidence="8" type="ORF">BOO71_0010972</name>
</gene>
<evidence type="ECO:0000256" key="4">
    <source>
        <dbReference type="PROSITE-ProRule" id="PRU01248"/>
    </source>
</evidence>
<dbReference type="CDD" id="cd00397">
    <property type="entry name" value="DNA_BRE_C"/>
    <property type="match status" value="1"/>
</dbReference>
<dbReference type="PROSITE" id="PS51898">
    <property type="entry name" value="TYR_RECOMBINASE"/>
    <property type="match status" value="1"/>
</dbReference>
<dbReference type="InterPro" id="IPR011010">
    <property type="entry name" value="DNA_brk_join_enz"/>
</dbReference>
<evidence type="ECO:0000256" key="3">
    <source>
        <dbReference type="ARBA" id="ARBA00023172"/>
    </source>
</evidence>
<dbReference type="InterPro" id="IPR013762">
    <property type="entry name" value="Integrase-like_cat_sf"/>
</dbReference>
<evidence type="ECO:0000256" key="2">
    <source>
        <dbReference type="ARBA" id="ARBA00023125"/>
    </source>
</evidence>
<dbReference type="GO" id="GO:0003677">
    <property type="term" value="F:DNA binding"/>
    <property type="evidence" value="ECO:0007669"/>
    <property type="project" value="UniProtKB-UniRule"/>
</dbReference>
<dbReference type="AlphaFoldDB" id="A0A1U7NUZ0"/>
<dbReference type="GO" id="GO:0006310">
    <property type="term" value="P:DNA recombination"/>
    <property type="evidence" value="ECO:0007669"/>
    <property type="project" value="UniProtKB-KW"/>
</dbReference>
<keyword evidence="1" id="KW-0229">DNA integration</keyword>
<organism evidence="8 9">
    <name type="scientific">Deinococcus marmoris</name>
    <dbReference type="NCBI Taxonomy" id="249408"/>
    <lineage>
        <taxon>Bacteria</taxon>
        <taxon>Thermotogati</taxon>
        <taxon>Deinococcota</taxon>
        <taxon>Deinococci</taxon>
        <taxon>Deinococcales</taxon>
        <taxon>Deinococcaceae</taxon>
        <taxon>Deinococcus</taxon>
    </lineage>
</organism>
<dbReference type="InterPro" id="IPR004107">
    <property type="entry name" value="Integrase_SAM-like_N"/>
</dbReference>
<dbReference type="Gene3D" id="1.10.443.10">
    <property type="entry name" value="Intergrase catalytic core"/>
    <property type="match status" value="1"/>
</dbReference>
<name>A0A1U7NUZ0_9DEIO</name>
<evidence type="ECO:0000256" key="1">
    <source>
        <dbReference type="ARBA" id="ARBA00022908"/>
    </source>
</evidence>
<evidence type="ECO:0000259" key="6">
    <source>
        <dbReference type="PROSITE" id="PS51898"/>
    </source>
</evidence>
<keyword evidence="9" id="KW-1185">Reference proteome</keyword>
<dbReference type="Pfam" id="PF00589">
    <property type="entry name" value="Phage_integrase"/>
    <property type="match status" value="1"/>
</dbReference>
<comment type="caution">
    <text evidence="8">The sequence shown here is derived from an EMBL/GenBank/DDBJ whole genome shotgun (WGS) entry which is preliminary data.</text>
</comment>
<dbReference type="Gene3D" id="1.10.150.130">
    <property type="match status" value="1"/>
</dbReference>
<feature type="domain" description="Core-binding (CB)" evidence="7">
    <location>
        <begin position="47"/>
        <end position="133"/>
    </location>
</feature>
<dbReference type="PANTHER" id="PTHR30349:SF81">
    <property type="entry name" value="TYROSINE RECOMBINASE XERC"/>
    <property type="match status" value="1"/>
</dbReference>
<feature type="domain" description="Tyr recombinase" evidence="6">
    <location>
        <begin position="157"/>
        <end position="326"/>
    </location>
</feature>
<keyword evidence="3" id="KW-0233">DNA recombination</keyword>
<protein>
    <submittedName>
        <fullName evidence="8">Integrase/recombinase XerD</fullName>
    </submittedName>
</protein>
<dbReference type="PROSITE" id="PS51900">
    <property type="entry name" value="CB"/>
    <property type="match status" value="1"/>
</dbReference>
<dbReference type="PANTHER" id="PTHR30349">
    <property type="entry name" value="PHAGE INTEGRASE-RELATED"/>
    <property type="match status" value="1"/>
</dbReference>
<evidence type="ECO:0000313" key="9">
    <source>
        <dbReference type="Proteomes" id="UP000186607"/>
    </source>
</evidence>
<evidence type="ECO:0000256" key="5">
    <source>
        <dbReference type="SAM" id="MobiDB-lite"/>
    </source>
</evidence>
<dbReference type="Proteomes" id="UP000186607">
    <property type="component" value="Unassembled WGS sequence"/>
</dbReference>
<proteinExistence type="predicted"/>
<accession>A0A1U7NUZ0</accession>
<feature type="region of interest" description="Disordered" evidence="5">
    <location>
        <begin position="143"/>
        <end position="164"/>
    </location>
</feature>
<dbReference type="SUPFAM" id="SSF56349">
    <property type="entry name" value="DNA breaking-rejoining enzymes"/>
    <property type="match status" value="1"/>
</dbReference>
<reference evidence="8 9" key="1">
    <citation type="submission" date="2017-01" db="EMBL/GenBank/DDBJ databases">
        <title>Genome Analysis of Deinococcus marmoris KOPRI26562.</title>
        <authorList>
            <person name="Kim J.H."/>
            <person name="Oh H.-M."/>
        </authorList>
    </citation>
    <scope>NUCLEOTIDE SEQUENCE [LARGE SCALE GENOMIC DNA]</scope>
    <source>
        <strain evidence="8 9">KOPRI26562</strain>
    </source>
</reference>
<keyword evidence="2 4" id="KW-0238">DNA-binding</keyword>
<dbReference type="EMBL" id="MSTI01000132">
    <property type="protein sequence ID" value="OLV16742.1"/>
    <property type="molecule type" value="Genomic_DNA"/>
</dbReference>
<dbReference type="STRING" id="249408.BOO71_0010972"/>